<evidence type="ECO:0000256" key="2">
    <source>
        <dbReference type="ARBA" id="ARBA00022692"/>
    </source>
</evidence>
<dbReference type="RefSeq" id="WP_089182338.1">
    <property type="nucleotide sequence ID" value="NZ_CP043427.1"/>
</dbReference>
<protein>
    <submittedName>
        <fullName evidence="6">Integral membrane protein</fullName>
    </submittedName>
</protein>
<evidence type="ECO:0000313" key="7">
    <source>
        <dbReference type="Proteomes" id="UP000254920"/>
    </source>
</evidence>
<dbReference type="InterPro" id="IPR049453">
    <property type="entry name" value="Memb_transporter_dom"/>
</dbReference>
<dbReference type="GO" id="GO:0016020">
    <property type="term" value="C:membrane"/>
    <property type="evidence" value="ECO:0007669"/>
    <property type="project" value="UniProtKB-SubCell"/>
</dbReference>
<dbReference type="GeneID" id="93090500"/>
<keyword evidence="2" id="KW-0812">Transmembrane</keyword>
<evidence type="ECO:0000256" key="4">
    <source>
        <dbReference type="ARBA" id="ARBA00023136"/>
    </source>
</evidence>
<dbReference type="Proteomes" id="UP000254920">
    <property type="component" value="Unassembled WGS sequence"/>
</dbReference>
<proteinExistence type="predicted"/>
<dbReference type="STRING" id="32024.GCA_000788295_00255"/>
<evidence type="ECO:0000313" key="6">
    <source>
        <dbReference type="EMBL" id="SUX09455.1"/>
    </source>
</evidence>
<keyword evidence="4" id="KW-0472">Membrane</keyword>
<dbReference type="OrthoDB" id="581879at2"/>
<dbReference type="EMBL" id="UFVD01000001">
    <property type="protein sequence ID" value="SUX09455.1"/>
    <property type="molecule type" value="Genomic_DNA"/>
</dbReference>
<sequence>MQILKKIFYEINNLFKINQTDRPWHMPLSTAISTSGPLFIGAISGHMAQATVASLAGLVFLYTLKTPIHHRMVVLMACSFGMIVSFVFGSFSHINPSLLPLILGIITTITTMIVRFYKLPTPGNFFFMMIATLAAFMPFKTEALIQISGYFMLGTIWACFVSFLYGLSTVKFIKPEPIPKIEYDGFDDVVLDSVILGVFVSLSVFLADFIGFDKPYWVPISTLAILQGMTLKSKWTRQIHRILGTCLGIILTYFLLSVYLNSYEIAILIAVLTFLIEFSVVRNYGIAAIFITPLTVYMAEINGVISGNATDLIVTRLEDIIFGSFVGFIGGVCLHSIKFRNIVKFIVLFLSKNRIND</sequence>
<feature type="domain" description="Integral membrane bound transporter" evidence="5">
    <location>
        <begin position="202"/>
        <end position="329"/>
    </location>
</feature>
<evidence type="ECO:0000256" key="3">
    <source>
        <dbReference type="ARBA" id="ARBA00022989"/>
    </source>
</evidence>
<gene>
    <name evidence="6" type="ORF">NCTC12475_00045</name>
</gene>
<dbReference type="AlphaFoldDB" id="A0A381DGR3"/>
<evidence type="ECO:0000256" key="1">
    <source>
        <dbReference type="ARBA" id="ARBA00004141"/>
    </source>
</evidence>
<dbReference type="Pfam" id="PF13515">
    <property type="entry name" value="FUSC_2"/>
    <property type="match status" value="1"/>
</dbReference>
<evidence type="ECO:0000259" key="5">
    <source>
        <dbReference type="Pfam" id="PF13515"/>
    </source>
</evidence>
<comment type="subcellular location">
    <subcellularLocation>
        <location evidence="1">Membrane</location>
        <topology evidence="1">Multi-pass membrane protein</topology>
    </subcellularLocation>
</comment>
<organism evidence="6 7">
    <name type="scientific">Campylobacter sputorum subsp. sputorum</name>
    <dbReference type="NCBI Taxonomy" id="32024"/>
    <lineage>
        <taxon>Bacteria</taxon>
        <taxon>Pseudomonadati</taxon>
        <taxon>Campylobacterota</taxon>
        <taxon>Epsilonproteobacteria</taxon>
        <taxon>Campylobacterales</taxon>
        <taxon>Campylobacteraceae</taxon>
        <taxon>Campylobacter</taxon>
    </lineage>
</organism>
<name>A0A381DGR3_9BACT</name>
<accession>A0A381DGR3</accession>
<keyword evidence="7" id="KW-1185">Reference proteome</keyword>
<reference evidence="6 7" key="1">
    <citation type="submission" date="2018-06" db="EMBL/GenBank/DDBJ databases">
        <authorList>
            <consortium name="Pathogen Informatics"/>
            <person name="Doyle S."/>
        </authorList>
    </citation>
    <scope>NUCLEOTIDE SEQUENCE [LARGE SCALE GENOMIC DNA]</scope>
    <source>
        <strain evidence="6 7">NCTC12475</strain>
    </source>
</reference>
<keyword evidence="3" id="KW-1133">Transmembrane helix</keyword>